<evidence type="ECO:0000256" key="1">
    <source>
        <dbReference type="SAM" id="MobiDB-lite"/>
    </source>
</evidence>
<feature type="compositionally biased region" description="Basic and acidic residues" evidence="1">
    <location>
        <begin position="1"/>
        <end position="32"/>
    </location>
</feature>
<proteinExistence type="predicted"/>
<reference evidence="3" key="1">
    <citation type="submission" date="2012-08" db="EMBL/GenBank/DDBJ databases">
        <title>The Genome Sequence of Wuchereria bancrofti.</title>
        <authorList>
            <person name="Nutman T.B."/>
            <person name="Fink D.L."/>
            <person name="Russ C."/>
            <person name="Young S."/>
            <person name="Zeng Q."/>
            <person name="Koehrsen M."/>
            <person name="Alvarado L."/>
            <person name="Berlin A."/>
            <person name="Chapman S.B."/>
            <person name="Chen Z."/>
            <person name="Freedman E."/>
            <person name="Gellesch M."/>
            <person name="Goldberg J."/>
            <person name="Griggs A."/>
            <person name="Gujja S."/>
            <person name="Heilman E.R."/>
            <person name="Heiman D."/>
            <person name="Hepburn T."/>
            <person name="Howarth C."/>
            <person name="Jen D."/>
            <person name="Larson L."/>
            <person name="Lewis B."/>
            <person name="Mehta T."/>
            <person name="Park D."/>
            <person name="Pearson M."/>
            <person name="Roberts A."/>
            <person name="Saif S."/>
            <person name="Shea T."/>
            <person name="Shenoy N."/>
            <person name="Sisk P."/>
            <person name="Stolte C."/>
            <person name="Sykes S."/>
            <person name="Walk T."/>
            <person name="White J."/>
            <person name="Yandava C."/>
            <person name="Haas B."/>
            <person name="Henn M.R."/>
            <person name="Nusbaum C."/>
            <person name="Birren B."/>
        </authorList>
    </citation>
    <scope>NUCLEOTIDE SEQUENCE [LARGE SCALE GENOMIC DNA]</scope>
    <source>
        <strain evidence="3">NA</strain>
    </source>
</reference>
<evidence type="ECO:0000313" key="3">
    <source>
        <dbReference type="Proteomes" id="UP000004810"/>
    </source>
</evidence>
<comment type="caution">
    <text evidence="2">The sequence shown here is derived from an EMBL/GenBank/DDBJ whole genome shotgun (WGS) entry which is preliminary data.</text>
</comment>
<gene>
    <name evidence="2" type="ORF">WUBG_13375</name>
</gene>
<protein>
    <submittedName>
        <fullName evidence="2">Uncharacterized protein</fullName>
    </submittedName>
</protein>
<sequence>MSQETKHSKETATSVHWEKSKNQEEKNPKDDFSWNTERNNNVPKYSGIDHGNSWMHSQAYEDLSPQSPHGHRRSSVLVGKRSMQLLEEFGEKEPKQRNDLEGYSPFEARSRIEYDKYLNFFSGRGLAISTYLYITAKDGNSMLRQSHLNDTIKVCPQILKVSHFMMTF</sequence>
<evidence type="ECO:0000313" key="2">
    <source>
        <dbReference type="EMBL" id="EJW75717.1"/>
    </source>
</evidence>
<organism evidence="2 3">
    <name type="scientific">Wuchereria bancrofti</name>
    <dbReference type="NCBI Taxonomy" id="6293"/>
    <lineage>
        <taxon>Eukaryota</taxon>
        <taxon>Metazoa</taxon>
        <taxon>Ecdysozoa</taxon>
        <taxon>Nematoda</taxon>
        <taxon>Chromadorea</taxon>
        <taxon>Rhabditida</taxon>
        <taxon>Spirurina</taxon>
        <taxon>Spiruromorpha</taxon>
        <taxon>Filarioidea</taxon>
        <taxon>Onchocercidae</taxon>
        <taxon>Wuchereria</taxon>
    </lineage>
</organism>
<feature type="compositionally biased region" description="Polar residues" evidence="1">
    <location>
        <begin position="33"/>
        <end position="43"/>
    </location>
</feature>
<name>J9EFB9_WUCBA</name>
<accession>J9EFB9</accession>
<dbReference type="EMBL" id="ADBV01010151">
    <property type="protein sequence ID" value="EJW75717.1"/>
    <property type="molecule type" value="Genomic_DNA"/>
</dbReference>
<dbReference type="AlphaFoldDB" id="J9EFB9"/>
<dbReference type="Proteomes" id="UP000004810">
    <property type="component" value="Unassembled WGS sequence"/>
</dbReference>
<feature type="region of interest" description="Disordered" evidence="1">
    <location>
        <begin position="1"/>
        <end position="76"/>
    </location>
</feature>